<evidence type="ECO:0000313" key="1">
    <source>
        <dbReference type="EMBL" id="SHH99489.1"/>
    </source>
</evidence>
<accession>A0A1M5XIA7</accession>
<dbReference type="OrthoDB" id="2677224at2"/>
<reference evidence="1 2" key="1">
    <citation type="submission" date="2016-11" db="EMBL/GenBank/DDBJ databases">
        <authorList>
            <person name="Jaros S."/>
            <person name="Januszkiewicz K."/>
            <person name="Wedrychowicz H."/>
        </authorList>
    </citation>
    <scope>NUCLEOTIDE SEQUENCE [LARGE SCALE GENOMIC DNA]</scope>
    <source>
        <strain evidence="1 2">DSM 8605</strain>
    </source>
</reference>
<protein>
    <recommendedName>
        <fullName evidence="3">Lipoprotein</fullName>
    </recommendedName>
</protein>
<proteinExistence type="predicted"/>
<evidence type="ECO:0008006" key="3">
    <source>
        <dbReference type="Google" id="ProtNLM"/>
    </source>
</evidence>
<gene>
    <name evidence="1" type="ORF">SAMN02745207_03671</name>
</gene>
<dbReference type="RefSeq" id="WP_073340431.1">
    <property type="nucleotide sequence ID" value="NZ_FQXM01000030.1"/>
</dbReference>
<keyword evidence="2" id="KW-1185">Reference proteome</keyword>
<organism evidence="1 2">
    <name type="scientific">Clostridium grantii DSM 8605</name>
    <dbReference type="NCBI Taxonomy" id="1121316"/>
    <lineage>
        <taxon>Bacteria</taxon>
        <taxon>Bacillati</taxon>
        <taxon>Bacillota</taxon>
        <taxon>Clostridia</taxon>
        <taxon>Eubacteriales</taxon>
        <taxon>Clostridiaceae</taxon>
        <taxon>Clostridium</taxon>
    </lineage>
</organism>
<dbReference type="STRING" id="1121316.SAMN02745207_03671"/>
<dbReference type="EMBL" id="FQXM01000030">
    <property type="protein sequence ID" value="SHH99489.1"/>
    <property type="molecule type" value="Genomic_DNA"/>
</dbReference>
<dbReference type="AlphaFoldDB" id="A0A1M5XIA7"/>
<evidence type="ECO:0000313" key="2">
    <source>
        <dbReference type="Proteomes" id="UP000184447"/>
    </source>
</evidence>
<sequence length="534" mass="60793">MKHKKYIFLITFIVLFITTLTSCNTSKISYTAEISPPEKNNISLYGTWIVENTLVPLDFTESKPNTSSLLGTYLIFTKDKADINSSEYFNLNYKIKSVCAEDYFINSYKLNPKSINFRSDYIKVVTLSSENVFLNNFAFINEDSVVTSFNDILYYLKRVDDKETTETSKSKASQLIENISPTITSSLIQSDSMVEEEKDSLENNLTQSGILLGLKSYEKKDTETPYLINDNVMEPTYRTLWISFNGYYVNPVKEVPTILLPRKTGFWRIDVNRVLGNNYVQDYLSAIPLNSNSSTQKNSRPLYEDIEFNHLLDINFIGNDYLSLNYKGITLEKNETSYFNYEFMRMISIDTLYSNNETSIPIKKILGESGYTLLQEGAIAFLNSVDDKTKNSLNSSVDELSYGVTRENGQWILKGSLDIIDKAAKGTLCSFPIPMVPPRELVSFDTLYPSWLSIKEKVPEAVDAYSSPIENFVIILTDKKILLYSMENGVLSSSSLLEIDLKEGEIPVMSQWATGNYVDSWTETVNLLKNNLKD</sequence>
<name>A0A1M5XIA7_9CLOT</name>
<dbReference type="PROSITE" id="PS51257">
    <property type="entry name" value="PROKAR_LIPOPROTEIN"/>
    <property type="match status" value="1"/>
</dbReference>
<dbReference type="Proteomes" id="UP000184447">
    <property type="component" value="Unassembled WGS sequence"/>
</dbReference>